<dbReference type="Pfam" id="PF00149">
    <property type="entry name" value="Metallophos"/>
    <property type="match status" value="1"/>
</dbReference>
<dbReference type="EMBL" id="KP273225">
    <property type="protein sequence ID" value="AJD82472.1"/>
    <property type="molecule type" value="Genomic_DNA"/>
</dbReference>
<dbReference type="GO" id="GO:0016787">
    <property type="term" value="F:hydrolase activity"/>
    <property type="evidence" value="ECO:0007669"/>
    <property type="project" value="InterPro"/>
</dbReference>
<keyword evidence="3" id="KW-1185">Reference proteome</keyword>
<reference evidence="2 3" key="1">
    <citation type="submission" date="2014-12" db="EMBL/GenBank/DDBJ databases">
        <authorList>
            <person name="Cote D."/>
            <person name="Daigle Z."/>
            <person name="Borges K.M."/>
            <person name="Adams S.D."/>
            <person name="Alvey R.M."/>
            <person name="Barekzi N."/>
            <person name="Beal Z.N."/>
            <person name="Briggs L.A."/>
            <person name="Brown T."/>
            <person name="Coomans R.J."/>
            <person name="D'Elia T."/>
            <person name="Doss J.H."/>
            <person name="Ellsworth J.A."/>
            <person name="Ettinger W.F."/>
            <person name="Fox D.J."/>
            <person name="Gauthier D.T."/>
            <person name="Andriolo J.M."/>
            <person name="Grubb S."/>
            <person name="Gugssa A.H."/>
            <person name="Hauser C.R."/>
            <person name="Hull A.K."/>
            <person name="Jackson N."/>
            <person name="Kart M.U."/>
            <person name="Korey C.A."/>
            <person name="Makemson J."/>
            <person name="McKinney A.L."/>
            <person name="Nelson P.R."/>
            <person name="Newman R.H."/>
            <person name="Powell G."/>
            <person name="Rodriguez-Lanetty M."/>
            <person name="Royer D."/>
            <person name="Sabila M.H."/>
            <person name="Sadana R."/>
            <person name="Saha S."/>
            <person name="Sangster N."/>
            <person name="Slowan-Pomeroy T."/>
            <person name="Urbinati C.R."/>
            <person name="Ward R.E."/>
            <person name="Warner M."/>
            <person name="Williamson B."/>
            <person name="Biederman B."/>
            <person name="Cresawn S.G."/>
            <person name="Bowman C.A."/>
            <person name="Russell D.A."/>
            <person name="Pope W.H."/>
            <person name="Jacobs-Sera D."/>
            <person name="Hendrix R.W."/>
            <person name="Hatfull G.H."/>
        </authorList>
    </citation>
    <scope>NUCLEOTIDE SEQUENCE [LARGE SCALE GENOMIC DNA]</scope>
</reference>
<dbReference type="InterPro" id="IPR004843">
    <property type="entry name" value="Calcineurin-like_PHP"/>
</dbReference>
<feature type="domain" description="Calcineurin-like phosphoesterase" evidence="1">
    <location>
        <begin position="4"/>
        <end position="179"/>
    </location>
</feature>
<dbReference type="KEGG" id="vg:26635433"/>
<dbReference type="GeneID" id="26635433"/>
<gene>
    <name evidence="2" type="primary">54</name>
    <name evidence="2" type="ORF">SHEEN_54</name>
</gene>
<sequence length="257" mass="28712">MSERIVVISDTQMPFDDRKATRAVVQFIGDYQPTRVIHIGDLMDYPSPSRWSKGSAEEFAQRIKPDNEQCKQRFLGPLREVYSGPVGIHEGNHDERPRVYLTKYAPALAEFAEQFNFETMLDFDGFGIEVLPEFNKFAPGWVTTHGHRGQISLSRIAGNTALNAARRLGVSVVMGHTHRQGIGSETVGYGGLINRQITGMEVGHLMNQMSAQYLKGGTGNWQLGFGLLTVEGRHVKPELVPITNGRFTVDGHTWELK</sequence>
<dbReference type="Proteomes" id="UP000031723">
    <property type="component" value="Segment"/>
</dbReference>
<protein>
    <submittedName>
        <fullName evidence="2">Metallophosphoesterase</fullName>
    </submittedName>
</protein>
<dbReference type="Gene3D" id="3.60.21.10">
    <property type="match status" value="1"/>
</dbReference>
<proteinExistence type="predicted"/>
<dbReference type="RefSeq" id="YP_009209091.1">
    <property type="nucleotide sequence ID" value="NC_028914.1"/>
</dbReference>
<organism evidence="2 3">
    <name type="scientific">Mycobacterium phage Sheen</name>
    <dbReference type="NCBI Taxonomy" id="1589274"/>
    <lineage>
        <taxon>Viruses</taxon>
        <taxon>Duplodnaviria</taxon>
        <taxon>Heunggongvirae</taxon>
        <taxon>Uroviricota</taxon>
        <taxon>Caudoviricetes</taxon>
        <taxon>Sheenvirus</taxon>
        <taxon>Sheenvirus Sheen</taxon>
    </lineage>
</organism>
<accession>A0A0B4ZYG1</accession>
<evidence type="ECO:0000313" key="2">
    <source>
        <dbReference type="EMBL" id="AJD82472.1"/>
    </source>
</evidence>
<dbReference type="InterPro" id="IPR029052">
    <property type="entry name" value="Metallo-depent_PP-like"/>
</dbReference>
<dbReference type="SUPFAM" id="SSF56300">
    <property type="entry name" value="Metallo-dependent phosphatases"/>
    <property type="match status" value="1"/>
</dbReference>
<dbReference type="OrthoDB" id="5553at10239"/>
<name>A0A0B4ZYG1_9CAUD</name>
<evidence type="ECO:0000313" key="3">
    <source>
        <dbReference type="Proteomes" id="UP000031723"/>
    </source>
</evidence>
<evidence type="ECO:0000259" key="1">
    <source>
        <dbReference type="Pfam" id="PF00149"/>
    </source>
</evidence>